<keyword evidence="1" id="KW-0472">Membrane</keyword>
<evidence type="ECO:0000313" key="2">
    <source>
        <dbReference type="EMBL" id="QBK85820.1"/>
    </source>
</evidence>
<feature type="transmembrane region" description="Helical" evidence="1">
    <location>
        <begin position="6"/>
        <end position="23"/>
    </location>
</feature>
<gene>
    <name evidence="2" type="ORF">LCMAC101_04150</name>
</gene>
<name>A0A481YS90_9VIRU</name>
<keyword evidence="1" id="KW-1133">Transmembrane helix</keyword>
<evidence type="ECO:0000256" key="1">
    <source>
        <dbReference type="SAM" id="Phobius"/>
    </source>
</evidence>
<protein>
    <submittedName>
        <fullName evidence="2">Uncharacterized protein</fullName>
    </submittedName>
</protein>
<proteinExistence type="predicted"/>
<accession>A0A481YS90</accession>
<reference evidence="2" key="1">
    <citation type="journal article" date="2019" name="MBio">
        <title>Virus Genomes from Deep Sea Sediments Expand the Ocean Megavirome and Support Independent Origins of Viral Gigantism.</title>
        <authorList>
            <person name="Backstrom D."/>
            <person name="Yutin N."/>
            <person name="Jorgensen S.L."/>
            <person name="Dharamshi J."/>
            <person name="Homa F."/>
            <person name="Zaremba-Niedwiedzka K."/>
            <person name="Spang A."/>
            <person name="Wolf Y.I."/>
            <person name="Koonin E.V."/>
            <person name="Ettema T.J."/>
        </authorList>
    </citation>
    <scope>NUCLEOTIDE SEQUENCE</scope>
</reference>
<keyword evidence="1" id="KW-0812">Transmembrane</keyword>
<sequence>MIIGIIFGVIFATLLFYLLWKVIERNFSRPDGKPDVVTLKRCKYTALSHKDFIDMWSKLVEEYSKKGFVFKEHVNCCPAGYKGDINRKAPIEEHHSITCNGTKYVGDFSEEKIREFLDIFYPKEIEFKM</sequence>
<dbReference type="EMBL" id="MK500328">
    <property type="protein sequence ID" value="QBK85820.1"/>
    <property type="molecule type" value="Genomic_DNA"/>
</dbReference>
<organism evidence="2">
    <name type="scientific">Marseillevirus LCMAC101</name>
    <dbReference type="NCBI Taxonomy" id="2506602"/>
    <lineage>
        <taxon>Viruses</taxon>
        <taxon>Varidnaviria</taxon>
        <taxon>Bamfordvirae</taxon>
        <taxon>Nucleocytoviricota</taxon>
        <taxon>Megaviricetes</taxon>
        <taxon>Pimascovirales</taxon>
        <taxon>Pimascovirales incertae sedis</taxon>
        <taxon>Marseilleviridae</taxon>
    </lineage>
</organism>